<comment type="caution">
    <text evidence="1">The sequence shown here is derived from an EMBL/GenBank/DDBJ whole genome shotgun (WGS) entry which is preliminary data.</text>
</comment>
<evidence type="ECO:0000313" key="1">
    <source>
        <dbReference type="EMBL" id="KAJ8953401.1"/>
    </source>
</evidence>
<organism evidence="1 2">
    <name type="scientific">Aromia moschata</name>
    <dbReference type="NCBI Taxonomy" id="1265417"/>
    <lineage>
        <taxon>Eukaryota</taxon>
        <taxon>Metazoa</taxon>
        <taxon>Ecdysozoa</taxon>
        <taxon>Arthropoda</taxon>
        <taxon>Hexapoda</taxon>
        <taxon>Insecta</taxon>
        <taxon>Pterygota</taxon>
        <taxon>Neoptera</taxon>
        <taxon>Endopterygota</taxon>
        <taxon>Coleoptera</taxon>
        <taxon>Polyphaga</taxon>
        <taxon>Cucujiformia</taxon>
        <taxon>Chrysomeloidea</taxon>
        <taxon>Cerambycidae</taxon>
        <taxon>Cerambycinae</taxon>
        <taxon>Callichromatini</taxon>
        <taxon>Aromia</taxon>
    </lineage>
</organism>
<dbReference type="AlphaFoldDB" id="A0AAV8YRV4"/>
<gene>
    <name evidence="1" type="ORF">NQ318_023518</name>
</gene>
<keyword evidence="2" id="KW-1185">Reference proteome</keyword>
<dbReference type="Proteomes" id="UP001162162">
    <property type="component" value="Unassembled WGS sequence"/>
</dbReference>
<protein>
    <submittedName>
        <fullName evidence="1">Uncharacterized protein</fullName>
    </submittedName>
</protein>
<dbReference type="EMBL" id="JAPWTK010000056">
    <property type="protein sequence ID" value="KAJ8953401.1"/>
    <property type="molecule type" value="Genomic_DNA"/>
</dbReference>
<sequence length="241" mass="27509">MESGFYHFRPICVWAIQALYECGNRRVDSNPPRKDYDDIRCSRNIRQGLLSSISPKNILAVFSCTGVFPFNKIIFTDGDYAPGYATNRPNPIVEVVNADEAAEGRRTLSPMPTTSASVDEAAAGRRTPFGTPYPLRLWLFFASCFLTASFRKLVTFYGLLGLLTCPHFQVKRNEENHYIDSDLEQKMIHPKDANSKINILLSKFLPRLKRQNLLNISKGHPILTTLYHTGRFERLRMSMQK</sequence>
<accession>A0AAV8YRV4</accession>
<proteinExistence type="predicted"/>
<reference evidence="1" key="1">
    <citation type="journal article" date="2023" name="Insect Mol. Biol.">
        <title>Genome sequencing provides insights into the evolution of gene families encoding plant cell wall-degrading enzymes in longhorned beetles.</title>
        <authorList>
            <person name="Shin N.R."/>
            <person name="Okamura Y."/>
            <person name="Kirsch R."/>
            <person name="Pauchet Y."/>
        </authorList>
    </citation>
    <scope>NUCLEOTIDE SEQUENCE</scope>
    <source>
        <strain evidence="1">AMC_N1</strain>
    </source>
</reference>
<evidence type="ECO:0000313" key="2">
    <source>
        <dbReference type="Proteomes" id="UP001162162"/>
    </source>
</evidence>
<name>A0AAV8YRV4_9CUCU</name>